<sequence>MKKNKSPCIDICEFSGPKGWCIGCGRTRDECQKWKTLKPYALNILCKELDRRMAQIKQN</sequence>
<organism evidence="1 2">
    <name type="scientific">Vibrio aquimaris</name>
    <dbReference type="NCBI Taxonomy" id="2587862"/>
    <lineage>
        <taxon>Bacteria</taxon>
        <taxon>Pseudomonadati</taxon>
        <taxon>Pseudomonadota</taxon>
        <taxon>Gammaproteobacteria</taxon>
        <taxon>Vibrionales</taxon>
        <taxon>Vibrionaceae</taxon>
        <taxon>Vibrio</taxon>
    </lineage>
</organism>
<keyword evidence="1" id="KW-0614">Plasmid</keyword>
<evidence type="ECO:0008006" key="3">
    <source>
        <dbReference type="Google" id="ProtNLM"/>
    </source>
</evidence>
<dbReference type="Pfam" id="PF06945">
    <property type="entry name" value="DUF1289"/>
    <property type="match status" value="1"/>
</dbReference>
<reference evidence="1 2" key="1">
    <citation type="submission" date="2019-10" db="EMBL/GenBank/DDBJ databases">
        <title>Complete genome sequence of Vibrio sp. strain THAF100, isolated from non-filtered water from the water column of tank 6 of a marine aquarium containing stony-coral fragments. Water maintained at 26 degree C.</title>
        <authorList>
            <person name="Ruckert C."/>
            <person name="Franco A."/>
            <person name="Kalinowski J."/>
            <person name="Glaeser S."/>
        </authorList>
    </citation>
    <scope>NUCLEOTIDE SEQUENCE [LARGE SCALE GENOMIC DNA]</scope>
    <source>
        <strain evidence="1 2">THAF100</strain>
        <plasmid evidence="2">pthaf100_a</plasmid>
    </source>
</reference>
<proteinExistence type="predicted"/>
<gene>
    <name evidence="1" type="ORF">FIV01_19420</name>
</gene>
<dbReference type="RefSeq" id="WP_152432552.1">
    <property type="nucleotide sequence ID" value="NZ_CBCSDK010000009.1"/>
</dbReference>
<protein>
    <recommendedName>
        <fullName evidence="3">Fe-S protein</fullName>
    </recommendedName>
</protein>
<geneLocation type="plasmid" evidence="2">
    <name>pthaf100_a</name>
</geneLocation>
<accession>A0A5P9CSA1</accession>
<dbReference type="EMBL" id="CP045351">
    <property type="protein sequence ID" value="QFT28572.1"/>
    <property type="molecule type" value="Genomic_DNA"/>
</dbReference>
<dbReference type="InterPro" id="IPR010710">
    <property type="entry name" value="DUF1289"/>
</dbReference>
<dbReference type="OrthoDB" id="8911262at2"/>
<evidence type="ECO:0000313" key="1">
    <source>
        <dbReference type="EMBL" id="QFT28572.1"/>
    </source>
</evidence>
<dbReference type="AlphaFoldDB" id="A0A5P9CSA1"/>
<dbReference type="KEGG" id="vaq:FIV01_19420"/>
<dbReference type="Proteomes" id="UP000326936">
    <property type="component" value="Plasmid pTHAF100_a"/>
</dbReference>
<name>A0A5P9CSA1_9VIBR</name>
<evidence type="ECO:0000313" key="2">
    <source>
        <dbReference type="Proteomes" id="UP000326936"/>
    </source>
</evidence>
<keyword evidence="2" id="KW-1185">Reference proteome</keyword>